<dbReference type="RefSeq" id="WP_154418038.1">
    <property type="nucleotide sequence ID" value="NZ_VUNS01000008.1"/>
</dbReference>
<dbReference type="NCBIfam" id="TIGR02532">
    <property type="entry name" value="IV_pilin_GFxxxE"/>
    <property type="match status" value="1"/>
</dbReference>
<sequence>MKNRFFTLIELLIVIAIIAILASMLLPALNRAREKANGTSCLSQLKQLMTGNILYANAYDDYCAGYQQNVDNIYLGYAVGYQLLVASGQEHKTTLFRCPSDKQYWESLNDNFNGLPATSYIWGRADWQWNGSGMSQTPTVTKVSRVREPSKYYLIADRGAEKTDIGEAVSALAHNLAYNISFLDGHAAGCRFLAGVYWKDRNY</sequence>
<comment type="caution">
    <text evidence="2">The sequence shown here is derived from an EMBL/GenBank/DDBJ whole genome shotgun (WGS) entry which is preliminary data.</text>
</comment>
<dbReference type="InterPro" id="IPR045584">
    <property type="entry name" value="Pilin-like"/>
</dbReference>
<dbReference type="PANTHER" id="PTHR30093">
    <property type="entry name" value="GENERAL SECRETION PATHWAY PROTEIN G"/>
    <property type="match status" value="1"/>
</dbReference>
<keyword evidence="1" id="KW-0812">Transmembrane</keyword>
<dbReference type="Gene3D" id="3.30.700.10">
    <property type="entry name" value="Glycoprotein, Type 4 Pilin"/>
    <property type="match status" value="1"/>
</dbReference>
<name>A0A844G2J0_9BACT</name>
<feature type="transmembrane region" description="Helical" evidence="1">
    <location>
        <begin position="6"/>
        <end position="26"/>
    </location>
</feature>
<keyword evidence="1" id="KW-0472">Membrane</keyword>
<keyword evidence="1" id="KW-1133">Transmembrane helix</keyword>
<dbReference type="EMBL" id="VUNS01000008">
    <property type="protein sequence ID" value="MST97174.1"/>
    <property type="molecule type" value="Genomic_DNA"/>
</dbReference>
<dbReference type="PANTHER" id="PTHR30093:SF2">
    <property type="entry name" value="TYPE II SECRETION SYSTEM PROTEIN H"/>
    <property type="match status" value="1"/>
</dbReference>
<dbReference type="InterPro" id="IPR012902">
    <property type="entry name" value="N_methyl_site"/>
</dbReference>
<gene>
    <name evidence="2" type="ORF">FYJ85_08970</name>
</gene>
<accession>A0A844G2J0</accession>
<reference evidence="2 3" key="1">
    <citation type="submission" date="2019-08" db="EMBL/GenBank/DDBJ databases">
        <title>In-depth cultivation of the pig gut microbiome towards novel bacterial diversity and tailored functional studies.</title>
        <authorList>
            <person name="Wylensek D."/>
            <person name="Hitch T.C.A."/>
            <person name="Clavel T."/>
        </authorList>
    </citation>
    <scope>NUCLEOTIDE SEQUENCE [LARGE SCALE GENOMIC DNA]</scope>
    <source>
        <strain evidence="2 3">BBE-744-WT-12</strain>
    </source>
</reference>
<evidence type="ECO:0000313" key="3">
    <source>
        <dbReference type="Proteomes" id="UP000435649"/>
    </source>
</evidence>
<organism evidence="2 3">
    <name type="scientific">Victivallis lenta</name>
    <dbReference type="NCBI Taxonomy" id="2606640"/>
    <lineage>
        <taxon>Bacteria</taxon>
        <taxon>Pseudomonadati</taxon>
        <taxon>Lentisphaerota</taxon>
        <taxon>Lentisphaeria</taxon>
        <taxon>Victivallales</taxon>
        <taxon>Victivallaceae</taxon>
        <taxon>Victivallis</taxon>
    </lineage>
</organism>
<evidence type="ECO:0000313" key="2">
    <source>
        <dbReference type="EMBL" id="MST97174.1"/>
    </source>
</evidence>
<dbReference type="AlphaFoldDB" id="A0A844G2J0"/>
<protein>
    <submittedName>
        <fullName evidence="2">Prepilin-type N-terminal cleavage/methylation domain-containing protein</fullName>
    </submittedName>
</protein>
<dbReference type="SUPFAM" id="SSF54523">
    <property type="entry name" value="Pili subunits"/>
    <property type="match status" value="1"/>
</dbReference>
<keyword evidence="3" id="KW-1185">Reference proteome</keyword>
<dbReference type="Proteomes" id="UP000435649">
    <property type="component" value="Unassembled WGS sequence"/>
</dbReference>
<proteinExistence type="predicted"/>
<evidence type="ECO:0000256" key="1">
    <source>
        <dbReference type="SAM" id="Phobius"/>
    </source>
</evidence>